<gene>
    <name evidence="2" type="ORF">SAMN05421505_102280</name>
</gene>
<dbReference type="AlphaFoldDB" id="A0A1G7SF18"/>
<organism evidence="2 3">
    <name type="scientific">Sinosporangium album</name>
    <dbReference type="NCBI Taxonomy" id="504805"/>
    <lineage>
        <taxon>Bacteria</taxon>
        <taxon>Bacillati</taxon>
        <taxon>Actinomycetota</taxon>
        <taxon>Actinomycetes</taxon>
        <taxon>Streptosporangiales</taxon>
        <taxon>Streptosporangiaceae</taxon>
        <taxon>Sinosporangium</taxon>
    </lineage>
</organism>
<proteinExistence type="predicted"/>
<evidence type="ECO:0000313" key="3">
    <source>
        <dbReference type="Proteomes" id="UP000198923"/>
    </source>
</evidence>
<evidence type="ECO:0000313" key="2">
    <source>
        <dbReference type="EMBL" id="SDG21504.1"/>
    </source>
</evidence>
<keyword evidence="1" id="KW-0472">Membrane</keyword>
<reference evidence="2 3" key="1">
    <citation type="submission" date="2016-10" db="EMBL/GenBank/DDBJ databases">
        <authorList>
            <person name="de Groot N.N."/>
        </authorList>
    </citation>
    <scope>NUCLEOTIDE SEQUENCE [LARGE SCALE GENOMIC DNA]</scope>
    <source>
        <strain evidence="2 3">CPCC 201354</strain>
    </source>
</reference>
<sequence>MIVMLGDRVRLQFLILGIGGEGIGLAEIAALMEE</sequence>
<keyword evidence="1" id="KW-0812">Transmembrane</keyword>
<feature type="transmembrane region" description="Helical" evidence="1">
    <location>
        <begin position="12"/>
        <end position="32"/>
    </location>
</feature>
<keyword evidence="1" id="KW-1133">Transmembrane helix</keyword>
<protein>
    <submittedName>
        <fullName evidence="2">Uncharacterized protein</fullName>
    </submittedName>
</protein>
<dbReference type="EMBL" id="FNCN01000002">
    <property type="protein sequence ID" value="SDG21504.1"/>
    <property type="molecule type" value="Genomic_DNA"/>
</dbReference>
<keyword evidence="3" id="KW-1185">Reference proteome</keyword>
<evidence type="ECO:0000256" key="1">
    <source>
        <dbReference type="SAM" id="Phobius"/>
    </source>
</evidence>
<dbReference type="Proteomes" id="UP000198923">
    <property type="component" value="Unassembled WGS sequence"/>
</dbReference>
<accession>A0A1G7SF18</accession>
<name>A0A1G7SF18_9ACTN</name>